<reference evidence="1 2" key="1">
    <citation type="journal article" date="2024" name="G3 (Bethesda)">
        <title>Genome assembly of Hibiscus sabdariffa L. provides insights into metabolisms of medicinal natural products.</title>
        <authorList>
            <person name="Kim T."/>
        </authorList>
    </citation>
    <scope>NUCLEOTIDE SEQUENCE [LARGE SCALE GENOMIC DNA]</scope>
    <source>
        <strain evidence="1">TK-2024</strain>
        <tissue evidence="1">Old leaves</tissue>
    </source>
</reference>
<evidence type="ECO:0000313" key="2">
    <source>
        <dbReference type="Proteomes" id="UP001472677"/>
    </source>
</evidence>
<name>A0ABR2FX31_9ROSI</name>
<organism evidence="1 2">
    <name type="scientific">Hibiscus sabdariffa</name>
    <name type="common">roselle</name>
    <dbReference type="NCBI Taxonomy" id="183260"/>
    <lineage>
        <taxon>Eukaryota</taxon>
        <taxon>Viridiplantae</taxon>
        <taxon>Streptophyta</taxon>
        <taxon>Embryophyta</taxon>
        <taxon>Tracheophyta</taxon>
        <taxon>Spermatophyta</taxon>
        <taxon>Magnoliopsida</taxon>
        <taxon>eudicotyledons</taxon>
        <taxon>Gunneridae</taxon>
        <taxon>Pentapetalae</taxon>
        <taxon>rosids</taxon>
        <taxon>malvids</taxon>
        <taxon>Malvales</taxon>
        <taxon>Malvaceae</taxon>
        <taxon>Malvoideae</taxon>
        <taxon>Hibiscus</taxon>
    </lineage>
</organism>
<comment type="caution">
    <text evidence="1">The sequence shown here is derived from an EMBL/GenBank/DDBJ whole genome shotgun (WGS) entry which is preliminary data.</text>
</comment>
<gene>
    <name evidence="1" type="ORF">V6N12_023230</name>
</gene>
<evidence type="ECO:0000313" key="1">
    <source>
        <dbReference type="EMBL" id="KAK8588816.1"/>
    </source>
</evidence>
<protein>
    <submittedName>
        <fullName evidence="1">Uncharacterized protein</fullName>
    </submittedName>
</protein>
<proteinExistence type="predicted"/>
<dbReference type="Proteomes" id="UP001472677">
    <property type="component" value="Unassembled WGS sequence"/>
</dbReference>
<accession>A0ABR2FX31</accession>
<keyword evidence="2" id="KW-1185">Reference proteome</keyword>
<dbReference type="EMBL" id="JBBPBM010000004">
    <property type="protein sequence ID" value="KAK8588816.1"/>
    <property type="molecule type" value="Genomic_DNA"/>
</dbReference>
<sequence>MLNPSSTQQKIKGKRALLTSLHLERSKLSGSPDVQFNFSSGKYDGKFATPFGKGGKGDKVSNGGKAHVAKESQALELRVEPGFYLP</sequence>